<feature type="domain" description="Bin3-type SAM" evidence="9">
    <location>
        <begin position="40"/>
        <end position="211"/>
    </location>
</feature>
<protein>
    <recommendedName>
        <fullName evidence="6">RNA methyltransferase</fullName>
        <ecNumber evidence="6">2.1.1.-</ecNumber>
    </recommendedName>
</protein>
<sequence>MGRSRLDGGEGFETGKSAMGVAESSGEAGNVSIDVGMKEDPRLATFKREWFEGKDCLDIGCNEGLITINIAKKFFCRSILGIDIGAGLIETAYWNLWKIAKMEISKSQESLPTDDVFKRISFLRENFVESSRGCSEMYDTTVCLSVTKWIHLNWGDDGLINMFVKIWRLLRPKQDNFSFPIVAMACCMFPIFWAKKRNQRLQVLSALECTF</sequence>
<dbReference type="Gene3D" id="3.40.50.150">
    <property type="entry name" value="Vaccinia Virus protein VP39"/>
    <property type="match status" value="1"/>
</dbReference>
<evidence type="ECO:0000313" key="11">
    <source>
        <dbReference type="Proteomes" id="UP001327560"/>
    </source>
</evidence>
<dbReference type="Proteomes" id="UP001327560">
    <property type="component" value="Chromosome 5"/>
</dbReference>
<name>A0AAQ3KF13_9LILI</name>
<dbReference type="GO" id="GO:0017069">
    <property type="term" value="F:snRNA binding"/>
    <property type="evidence" value="ECO:0007669"/>
    <property type="project" value="TreeGrafter"/>
</dbReference>
<keyword evidence="11" id="KW-1185">Reference proteome</keyword>
<keyword evidence="3 6" id="KW-0808">Transferase</keyword>
<dbReference type="InterPro" id="IPR029063">
    <property type="entry name" value="SAM-dependent_MTases_sf"/>
</dbReference>
<evidence type="ECO:0000256" key="2">
    <source>
        <dbReference type="ARBA" id="ARBA00022603"/>
    </source>
</evidence>
<dbReference type="InterPro" id="IPR010675">
    <property type="entry name" value="Bin3_C"/>
</dbReference>
<reference evidence="10 11" key="1">
    <citation type="submission" date="2023-10" db="EMBL/GenBank/DDBJ databases">
        <title>Chromosome-scale genome assembly provides insights into flower coloration mechanisms of Canna indica.</title>
        <authorList>
            <person name="Li C."/>
        </authorList>
    </citation>
    <scope>NUCLEOTIDE SEQUENCE [LARGE SCALE GENOMIC DNA]</scope>
    <source>
        <tissue evidence="10">Flower</tissue>
    </source>
</reference>
<dbReference type="GO" id="GO:0008173">
    <property type="term" value="F:RNA methyltransferase activity"/>
    <property type="evidence" value="ECO:0007669"/>
    <property type="project" value="UniProtKB-UniRule"/>
</dbReference>
<evidence type="ECO:0000256" key="7">
    <source>
        <dbReference type="SAM" id="MobiDB-lite"/>
    </source>
</evidence>
<keyword evidence="8" id="KW-0812">Transmembrane</keyword>
<dbReference type="EC" id="2.1.1.-" evidence="6"/>
<keyword evidence="8" id="KW-1133">Transmembrane helix</keyword>
<dbReference type="Pfam" id="PF06859">
    <property type="entry name" value="Bin3"/>
    <property type="match status" value="1"/>
</dbReference>
<evidence type="ECO:0000313" key="10">
    <source>
        <dbReference type="EMBL" id="WOL07674.1"/>
    </source>
</evidence>
<dbReference type="EMBL" id="CP136894">
    <property type="protein sequence ID" value="WOL07674.1"/>
    <property type="molecule type" value="Genomic_DNA"/>
</dbReference>
<keyword evidence="8" id="KW-0472">Membrane</keyword>
<accession>A0AAQ3KF13</accession>
<dbReference type="PANTHER" id="PTHR12315:SF0">
    <property type="entry name" value="7SK SNRNA METHYLPHOSPHATE CAPPING ENZYME"/>
    <property type="match status" value="1"/>
</dbReference>
<dbReference type="AlphaFoldDB" id="A0AAQ3KF13"/>
<evidence type="ECO:0000256" key="3">
    <source>
        <dbReference type="ARBA" id="ARBA00022679"/>
    </source>
</evidence>
<comment type="similarity">
    <text evidence="1 6">Belongs to the methyltransferase superfamily.</text>
</comment>
<feature type="region of interest" description="Disordered" evidence="7">
    <location>
        <begin position="1"/>
        <end position="25"/>
    </location>
</feature>
<dbReference type="GO" id="GO:0008171">
    <property type="term" value="F:O-methyltransferase activity"/>
    <property type="evidence" value="ECO:0007669"/>
    <property type="project" value="UniProtKB-UniRule"/>
</dbReference>
<evidence type="ECO:0000256" key="4">
    <source>
        <dbReference type="ARBA" id="ARBA00022691"/>
    </source>
</evidence>
<dbReference type="InterPro" id="IPR039772">
    <property type="entry name" value="Bin3-like"/>
</dbReference>
<evidence type="ECO:0000256" key="5">
    <source>
        <dbReference type="PROSITE-ProRule" id="PRU00848"/>
    </source>
</evidence>
<evidence type="ECO:0000256" key="6">
    <source>
        <dbReference type="RuleBase" id="RU367087"/>
    </source>
</evidence>
<dbReference type="InterPro" id="IPR024160">
    <property type="entry name" value="BIN3_SAM-bd_dom"/>
</dbReference>
<evidence type="ECO:0000259" key="9">
    <source>
        <dbReference type="PROSITE" id="PS51515"/>
    </source>
</evidence>
<dbReference type="GO" id="GO:0040031">
    <property type="term" value="P:snRNA modification"/>
    <property type="evidence" value="ECO:0007669"/>
    <property type="project" value="TreeGrafter"/>
</dbReference>
<gene>
    <name evidence="10" type="ORF">Cni_G16421</name>
</gene>
<evidence type="ECO:0000256" key="8">
    <source>
        <dbReference type="SAM" id="Phobius"/>
    </source>
</evidence>
<dbReference type="PROSITE" id="PS51515">
    <property type="entry name" value="BIN3_SAM"/>
    <property type="match status" value="1"/>
</dbReference>
<keyword evidence="2 6" id="KW-0489">Methyltransferase</keyword>
<keyword evidence="4 5" id="KW-0949">S-adenosyl-L-methionine</keyword>
<feature type="transmembrane region" description="Helical" evidence="8">
    <location>
        <begin position="177"/>
        <end position="194"/>
    </location>
</feature>
<organism evidence="10 11">
    <name type="scientific">Canna indica</name>
    <name type="common">Indian-shot</name>
    <dbReference type="NCBI Taxonomy" id="4628"/>
    <lineage>
        <taxon>Eukaryota</taxon>
        <taxon>Viridiplantae</taxon>
        <taxon>Streptophyta</taxon>
        <taxon>Embryophyta</taxon>
        <taxon>Tracheophyta</taxon>
        <taxon>Spermatophyta</taxon>
        <taxon>Magnoliopsida</taxon>
        <taxon>Liliopsida</taxon>
        <taxon>Zingiberales</taxon>
        <taxon>Cannaceae</taxon>
        <taxon>Canna</taxon>
    </lineage>
</organism>
<dbReference type="PANTHER" id="PTHR12315">
    <property type="entry name" value="BICOID-INTERACTING PROTEIN RELATED"/>
    <property type="match status" value="1"/>
</dbReference>
<dbReference type="SUPFAM" id="SSF53335">
    <property type="entry name" value="S-adenosyl-L-methionine-dependent methyltransferases"/>
    <property type="match status" value="1"/>
</dbReference>
<evidence type="ECO:0000256" key="1">
    <source>
        <dbReference type="ARBA" id="ARBA00008361"/>
    </source>
</evidence>
<dbReference type="GO" id="GO:0032259">
    <property type="term" value="P:methylation"/>
    <property type="evidence" value="ECO:0007669"/>
    <property type="project" value="UniProtKB-KW"/>
</dbReference>
<proteinExistence type="inferred from homology"/>